<dbReference type="EMBL" id="QZCE01000001">
    <property type="protein sequence ID" value="NEZ61712.1"/>
    <property type="molecule type" value="Genomic_DNA"/>
</dbReference>
<dbReference type="NCBIfam" id="NF033572">
    <property type="entry name" value="transpos_ISKra4"/>
    <property type="match status" value="1"/>
</dbReference>
<evidence type="ECO:0000313" key="3">
    <source>
        <dbReference type="EMBL" id="NEZ65092.1"/>
    </source>
</evidence>
<proteinExistence type="predicted"/>
<dbReference type="AlphaFoldDB" id="A0A6M0SB99"/>
<dbReference type="EMBL" id="QZCE01000009">
    <property type="protein sequence ID" value="NEZ68382.1"/>
    <property type="molecule type" value="Genomic_DNA"/>
</dbReference>
<organism evidence="4 7">
    <name type="scientific">Adonisia turfae CCMR0082</name>
    <dbReference type="NCBI Taxonomy" id="2304604"/>
    <lineage>
        <taxon>Bacteria</taxon>
        <taxon>Bacillati</taxon>
        <taxon>Cyanobacteriota</taxon>
        <taxon>Adonisia</taxon>
        <taxon>Adonisia turfae</taxon>
    </lineage>
</organism>
<sequence>MDETLGIVKHQKSSDELVRLGCLLSLFVPYELAAWLLGQFSGLQVSASSLWHWVEHHGQLALAELSEQLTQQQAGHGIAPDGLEDTLAKLPLLIGADGVMVPMRPHPKTPTGKTVWREVKVGILTRLGQRLTRSGEAMSQLLHRRLVAVLGPLEQFIPVLQLEAHRQSMDTAPQVIWISDGGRGFWRVYRQCFAHYAIAVLDFYHAAGHLWRVATALFNHQAGQRAWFKRWRHALRHGQHQTVLALLTSLVNTELFTGKDLSTLLQVQAYFQRHHDHIRYRRFERQHIPLGSGMVESACKWLIQQRFKGVGMRWSEPGLKHLLILRVAWVNQRFDQLFPLVPKSSLKHPSHNT</sequence>
<evidence type="ECO:0000313" key="4">
    <source>
        <dbReference type="EMBL" id="NEZ65747.1"/>
    </source>
</evidence>
<evidence type="ECO:0000313" key="7">
    <source>
        <dbReference type="Proteomes" id="UP000473574"/>
    </source>
</evidence>
<name>A0A6M0SB99_9CYAN</name>
<accession>A0A6M0SB99</accession>
<dbReference type="EMBL" id="QZCE01000002">
    <property type="protein sequence ID" value="NEZ64008.1"/>
    <property type="molecule type" value="Genomic_DNA"/>
</dbReference>
<evidence type="ECO:0000313" key="5">
    <source>
        <dbReference type="EMBL" id="NEZ68040.1"/>
    </source>
</evidence>
<evidence type="ECO:0000313" key="2">
    <source>
        <dbReference type="EMBL" id="NEZ64008.1"/>
    </source>
</evidence>
<gene>
    <name evidence="1" type="ORF">D0962_02800</name>
    <name evidence="2" type="ORF">D0962_14630</name>
    <name evidence="3" type="ORF">D0962_20330</name>
    <name evidence="4" type="ORF">D0962_23815</name>
    <name evidence="5" type="ORF">D0962_35820</name>
    <name evidence="6" type="ORF">D0962_37635</name>
</gene>
<dbReference type="EMBL" id="QZCE01000002">
    <property type="protein sequence ID" value="NEZ65747.1"/>
    <property type="molecule type" value="Genomic_DNA"/>
</dbReference>
<protein>
    <submittedName>
        <fullName evidence="4">ISKra4 family transposase</fullName>
    </submittedName>
</protein>
<comment type="caution">
    <text evidence="4">The sequence shown here is derived from an EMBL/GenBank/DDBJ whole genome shotgun (WGS) entry which is preliminary data.</text>
</comment>
<dbReference type="EMBL" id="QZCE01000002">
    <property type="protein sequence ID" value="NEZ65092.1"/>
    <property type="molecule type" value="Genomic_DNA"/>
</dbReference>
<evidence type="ECO:0000313" key="6">
    <source>
        <dbReference type="EMBL" id="NEZ68382.1"/>
    </source>
</evidence>
<dbReference type="EMBL" id="QZCE01000002">
    <property type="protein sequence ID" value="NEZ68040.1"/>
    <property type="molecule type" value="Genomic_DNA"/>
</dbReference>
<dbReference type="Proteomes" id="UP000473574">
    <property type="component" value="Unassembled WGS sequence"/>
</dbReference>
<reference evidence="4 7" key="1">
    <citation type="journal article" date="2020" name="Microb. Ecol.">
        <title>Ecogenomics of the Marine Benthic Filamentous Cyanobacterium Adonisia.</title>
        <authorList>
            <person name="Walter J.M."/>
            <person name="Coutinho F.H."/>
            <person name="Leomil L."/>
            <person name="Hargreaves P.I."/>
            <person name="Campeao M.E."/>
            <person name="Vieira V.V."/>
            <person name="Silva B.S."/>
            <person name="Fistarol G.O."/>
            <person name="Salomon P.S."/>
            <person name="Sawabe T."/>
            <person name="Mino S."/>
            <person name="Hosokawa M."/>
            <person name="Miyashita H."/>
            <person name="Maruyama F."/>
            <person name="van Verk M.C."/>
            <person name="Dutilh B.E."/>
            <person name="Thompson C.C."/>
            <person name="Thompson F.L."/>
        </authorList>
    </citation>
    <scope>NUCLEOTIDE SEQUENCE [LARGE SCALE GENOMIC DNA]</scope>
    <source>
        <strain evidence="4 7">CCMR0082</strain>
    </source>
</reference>
<evidence type="ECO:0000313" key="1">
    <source>
        <dbReference type="EMBL" id="NEZ61712.1"/>
    </source>
</evidence>